<gene>
    <name evidence="3" type="ORF">DARMORV10_A04P20610.1</name>
</gene>
<feature type="signal peptide" evidence="1">
    <location>
        <begin position="1"/>
        <end position="19"/>
    </location>
</feature>
<dbReference type="InterPro" id="IPR050232">
    <property type="entry name" value="FBL13/AtMIF1-like"/>
</dbReference>
<dbReference type="SMART" id="SM00256">
    <property type="entry name" value="FBOX"/>
    <property type="match status" value="1"/>
</dbReference>
<keyword evidence="1" id="KW-0732">Signal</keyword>
<proteinExistence type="predicted"/>
<dbReference type="InterPro" id="IPR053781">
    <property type="entry name" value="F-box_AtFBL13-like"/>
</dbReference>
<feature type="chain" id="PRO_5032467990" evidence="1">
    <location>
        <begin position="20"/>
        <end position="482"/>
    </location>
</feature>
<organism evidence="3">
    <name type="scientific">Brassica napus</name>
    <name type="common">Rape</name>
    <dbReference type="NCBI Taxonomy" id="3708"/>
    <lineage>
        <taxon>Eukaryota</taxon>
        <taxon>Viridiplantae</taxon>
        <taxon>Streptophyta</taxon>
        <taxon>Embryophyta</taxon>
        <taxon>Tracheophyta</taxon>
        <taxon>Spermatophyta</taxon>
        <taxon>Magnoliopsida</taxon>
        <taxon>eudicotyledons</taxon>
        <taxon>Gunneridae</taxon>
        <taxon>Pentapetalae</taxon>
        <taxon>rosids</taxon>
        <taxon>malvids</taxon>
        <taxon>Brassicales</taxon>
        <taxon>Brassicaceae</taxon>
        <taxon>Brassiceae</taxon>
        <taxon>Brassica</taxon>
    </lineage>
</organism>
<evidence type="ECO:0000256" key="1">
    <source>
        <dbReference type="SAM" id="SignalP"/>
    </source>
</evidence>
<dbReference type="EMBL" id="HG994358">
    <property type="protein sequence ID" value="CAF2281871.1"/>
    <property type="molecule type" value="Genomic_DNA"/>
</dbReference>
<sequence>MTSHLFSLQILCTFPLCFSAVLCVRLCVLNLKEGIIVVSVDTEMEQKRKIGGESLRNRDAKDMISELPEALLLQILSSVPTKDVIATSVLSKRWKSVWKMVQKLKFESEIDHVSSEDVYRLLIMHKAPFLESLHLKIEDTSGRLDIGILIGIAFSRHVRELVLDLFHDDQEKVRFPSGLCSYNNTLEVLKFKYVLLDFPSRVCFNALRELHLFHVVFKNEASVCNLLSGCPRLQDLVVERNSNLDVETYTIAVPSLQRLTIEENYYATELSGGGYVINAPSLKYLNIQCLDHIDFCLIENAPELVEAKILDVSHIPNENILASLTSAKCLSLHLPSEVKINNYPTGSIFFQLVSLEVYIDKINWWNLLSFMLDSSPKLQILKLFGLCREECPVGWEWNQPKCVPECLLLHLETLVWTRYVWGRADTKQVATYILKNARQLKKATLSTPYIEPKMLKTRREMLNELDSVVRASKSCHLVFEPE</sequence>
<dbReference type="PROSITE" id="PS50181">
    <property type="entry name" value="FBOX"/>
    <property type="match status" value="1"/>
</dbReference>
<dbReference type="InterPro" id="IPR001810">
    <property type="entry name" value="F-box_dom"/>
</dbReference>
<dbReference type="Pfam" id="PF00646">
    <property type="entry name" value="F-box"/>
    <property type="match status" value="1"/>
</dbReference>
<dbReference type="Proteomes" id="UP001295469">
    <property type="component" value="Chromosome A04"/>
</dbReference>
<evidence type="ECO:0000259" key="2">
    <source>
        <dbReference type="PROSITE" id="PS50181"/>
    </source>
</evidence>
<dbReference type="PANTHER" id="PTHR31900:SF34">
    <property type="entry name" value="EMB|CAB62440.1-RELATED"/>
    <property type="match status" value="1"/>
</dbReference>
<protein>
    <submittedName>
        <fullName evidence="3">(rape) hypothetical protein</fullName>
    </submittedName>
</protein>
<dbReference type="SUPFAM" id="SSF81383">
    <property type="entry name" value="F-box domain"/>
    <property type="match status" value="1"/>
</dbReference>
<dbReference type="Gene3D" id="3.80.10.10">
    <property type="entry name" value="Ribonuclease Inhibitor"/>
    <property type="match status" value="1"/>
</dbReference>
<accession>A0A817AVC6</accession>
<dbReference type="InterPro" id="IPR032675">
    <property type="entry name" value="LRR_dom_sf"/>
</dbReference>
<dbReference type="SMART" id="SM00579">
    <property type="entry name" value="FBD"/>
    <property type="match status" value="1"/>
</dbReference>
<dbReference type="InterPro" id="IPR006566">
    <property type="entry name" value="FBD"/>
</dbReference>
<dbReference type="CDD" id="cd22160">
    <property type="entry name" value="F-box_AtFBL13-like"/>
    <property type="match status" value="1"/>
</dbReference>
<dbReference type="Gene3D" id="1.20.1280.50">
    <property type="match status" value="1"/>
</dbReference>
<reference evidence="3" key="1">
    <citation type="submission" date="2021-01" db="EMBL/GenBank/DDBJ databases">
        <authorList>
            <consortium name="Genoscope - CEA"/>
            <person name="William W."/>
        </authorList>
    </citation>
    <scope>NUCLEOTIDE SEQUENCE</scope>
</reference>
<name>A0A817AVC6_BRANA</name>
<dbReference type="SUPFAM" id="SSF52047">
    <property type="entry name" value="RNI-like"/>
    <property type="match status" value="1"/>
</dbReference>
<dbReference type="Pfam" id="PF08387">
    <property type="entry name" value="FBD"/>
    <property type="match status" value="1"/>
</dbReference>
<evidence type="ECO:0000313" key="3">
    <source>
        <dbReference type="EMBL" id="CAF2281871.1"/>
    </source>
</evidence>
<dbReference type="InterPro" id="IPR055411">
    <property type="entry name" value="LRR_FXL15/At3g58940/PEG3-like"/>
</dbReference>
<dbReference type="PANTHER" id="PTHR31900">
    <property type="entry name" value="F-BOX/RNI SUPERFAMILY PROTEIN-RELATED"/>
    <property type="match status" value="1"/>
</dbReference>
<feature type="domain" description="F-box" evidence="2">
    <location>
        <begin position="61"/>
        <end position="109"/>
    </location>
</feature>
<dbReference type="Pfam" id="PF24758">
    <property type="entry name" value="LRR_At5g56370"/>
    <property type="match status" value="1"/>
</dbReference>
<dbReference type="AlphaFoldDB" id="A0A817AVC6"/>
<dbReference type="InterPro" id="IPR036047">
    <property type="entry name" value="F-box-like_dom_sf"/>
</dbReference>